<sequence length="74" mass="8166">MAAEFTKWLSTICVERRTSGLARRTKFASVRGGIFERKEAESDLSGSRGKETSAALILNTSGAEPAMEWHSLNY</sequence>
<evidence type="ECO:0000313" key="1">
    <source>
        <dbReference type="EMBL" id="PTQ26086.1"/>
    </source>
</evidence>
<accession>A0A2R6VWY3</accession>
<keyword evidence="2" id="KW-1185">Reference proteome</keyword>
<protein>
    <submittedName>
        <fullName evidence="1">Uncharacterized protein</fullName>
    </submittedName>
</protein>
<organism evidence="1 2">
    <name type="scientific">Marchantia polymorpha</name>
    <name type="common">Common liverwort</name>
    <name type="synonym">Marchantia aquatica</name>
    <dbReference type="NCBI Taxonomy" id="3197"/>
    <lineage>
        <taxon>Eukaryota</taxon>
        <taxon>Viridiplantae</taxon>
        <taxon>Streptophyta</taxon>
        <taxon>Embryophyta</taxon>
        <taxon>Marchantiophyta</taxon>
        <taxon>Marchantiopsida</taxon>
        <taxon>Marchantiidae</taxon>
        <taxon>Marchantiales</taxon>
        <taxon>Marchantiaceae</taxon>
        <taxon>Marchantia</taxon>
    </lineage>
</organism>
<reference evidence="1" key="1">
    <citation type="submission" date="2017-12" db="EMBL/GenBank/DDBJ databases">
        <title>WGS assembly of Marchantia polymorpha.</title>
        <authorList>
            <person name="Bowman J.L."/>
            <person name="Kohchi T."/>
            <person name="Yamato K.T."/>
            <person name="Jenkins J."/>
            <person name="Shu S."/>
            <person name="Ishizaki K."/>
            <person name="Yamaoka S."/>
            <person name="Nishihama R."/>
            <person name="Nakamura Y."/>
            <person name="Berger F."/>
            <person name="Adam C."/>
            <person name="Aki S.S."/>
            <person name="Althoff F."/>
            <person name="Araki T."/>
            <person name="Arteaga-Vazquez M.A."/>
            <person name="Balasubrmanian S."/>
            <person name="Bauer D."/>
            <person name="Boehm C.R."/>
            <person name="Briginshaw L."/>
            <person name="Caballero-Perez J."/>
            <person name="Catarino B."/>
            <person name="Chen F."/>
            <person name="Chiyoda S."/>
            <person name="Chovatia M."/>
            <person name="Davies K.M."/>
            <person name="Delmans M."/>
            <person name="Demura T."/>
            <person name="Dierschke T."/>
            <person name="Dolan L."/>
            <person name="Dorantes-Acosta A.E."/>
            <person name="Eklund D.M."/>
            <person name="Florent S.N."/>
            <person name="Flores-Sandoval E."/>
            <person name="Fujiyama A."/>
            <person name="Fukuzawa H."/>
            <person name="Galik B."/>
            <person name="Grimanelli D."/>
            <person name="Grimwood J."/>
            <person name="Grossniklaus U."/>
            <person name="Hamada T."/>
            <person name="Haseloff J."/>
            <person name="Hetherington A.J."/>
            <person name="Higo A."/>
            <person name="Hirakawa Y."/>
            <person name="Hundley H.N."/>
            <person name="Ikeda Y."/>
            <person name="Inoue K."/>
            <person name="Inoue S."/>
            <person name="Ishida S."/>
            <person name="Jia Q."/>
            <person name="Kakita M."/>
            <person name="Kanazawa T."/>
            <person name="Kawai Y."/>
            <person name="Kawashima T."/>
            <person name="Kennedy M."/>
            <person name="Kinose K."/>
            <person name="Kinoshita T."/>
            <person name="Kohara Y."/>
            <person name="Koide E."/>
            <person name="Komatsu K."/>
            <person name="Kopischke S."/>
            <person name="Kubo M."/>
            <person name="Kyozuka J."/>
            <person name="Lagercrantz U."/>
            <person name="Lin S.S."/>
            <person name="Lindquist E."/>
            <person name="Lipzen A.M."/>
            <person name="Lu C."/>
            <person name="Luna E.D."/>
            <person name="Martienssen R.A."/>
            <person name="Minamino N."/>
            <person name="Mizutani M."/>
            <person name="Mizutani M."/>
            <person name="Mochizuki N."/>
            <person name="Monte I."/>
            <person name="Mosher R."/>
            <person name="Nagasaki H."/>
            <person name="Nakagami H."/>
            <person name="Naramoto S."/>
            <person name="Nishitani K."/>
            <person name="Ohtani M."/>
            <person name="Okamoto T."/>
            <person name="Okumura M."/>
            <person name="Phillips J."/>
            <person name="Pollak B."/>
            <person name="Reinders A."/>
            <person name="Roevekamp M."/>
            <person name="Sano R."/>
            <person name="Sawa S."/>
            <person name="Schmid M.W."/>
            <person name="Shirakawa M."/>
            <person name="Solano R."/>
            <person name="Spunde A."/>
            <person name="Suetsugu N."/>
            <person name="Sugano S."/>
            <person name="Sugiyama A."/>
            <person name="Sun R."/>
            <person name="Suzuki Y."/>
            <person name="Takenaka M."/>
            <person name="Takezawa D."/>
            <person name="Tomogane H."/>
            <person name="Tsuzuki M."/>
            <person name="Ueda T."/>
            <person name="Umeda M."/>
            <person name="Ward J.M."/>
            <person name="Watanabe Y."/>
            <person name="Yazaki K."/>
            <person name="Yokoyama R."/>
            <person name="Yoshitake Y."/>
            <person name="Yotsui I."/>
            <person name="Zachgo S."/>
            <person name="Schmutz J."/>
        </authorList>
    </citation>
    <scope>NUCLEOTIDE SEQUENCE [LARGE SCALE GENOMIC DNA]</scope>
    <source>
        <strain evidence="1">Tak-1</strain>
    </source>
</reference>
<dbReference type="EMBL" id="KZ772945">
    <property type="protein sequence ID" value="PTQ26086.1"/>
    <property type="molecule type" value="Genomic_DNA"/>
</dbReference>
<proteinExistence type="predicted"/>
<dbReference type="Proteomes" id="UP000244005">
    <property type="component" value="Chromosome Y"/>
</dbReference>
<dbReference type="AlphaFoldDB" id="A0A2R6VWY3"/>
<name>A0A2R6VWY3_MARPO</name>
<gene>
    <name evidence="1" type="ORF">MARPO_YB0030</name>
</gene>
<evidence type="ECO:0000313" key="2">
    <source>
        <dbReference type="Proteomes" id="UP000244005"/>
    </source>
</evidence>
<dbReference type="Gramene" id="MpVg00200.1">
    <property type="protein sequence ID" value="MpVg00200.1.cds"/>
    <property type="gene ID" value="MpVg00200"/>
</dbReference>